<gene>
    <name evidence="2" type="ORF">I6I88_09305</name>
    <name evidence="3" type="ORF">NCTC11179_01141</name>
</gene>
<keyword evidence="1" id="KW-0472">Membrane</keyword>
<evidence type="ECO:0000313" key="5">
    <source>
        <dbReference type="Proteomes" id="UP000596202"/>
    </source>
</evidence>
<keyword evidence="1" id="KW-1133">Transmembrane helix</keyword>
<accession>A0A378RKU1</accession>
<reference evidence="3 4" key="1">
    <citation type="submission" date="2018-06" db="EMBL/GenBank/DDBJ databases">
        <authorList>
            <consortium name="Pathogen Informatics"/>
            <person name="Doyle S."/>
        </authorList>
    </citation>
    <scope>NUCLEOTIDE SEQUENCE [LARGE SCALE GENOMIC DNA]</scope>
    <source>
        <strain evidence="3 4">NCTC11179</strain>
    </source>
</reference>
<dbReference type="Proteomes" id="UP000255024">
    <property type="component" value="Unassembled WGS sequence"/>
</dbReference>
<proteinExistence type="predicted"/>
<organism evidence="3 4">
    <name type="scientific">Myroides odoratus</name>
    <name type="common">Flavobacterium odoratum</name>
    <dbReference type="NCBI Taxonomy" id="256"/>
    <lineage>
        <taxon>Bacteria</taxon>
        <taxon>Pseudomonadati</taxon>
        <taxon>Bacteroidota</taxon>
        <taxon>Flavobacteriia</taxon>
        <taxon>Flavobacteriales</taxon>
        <taxon>Flavobacteriaceae</taxon>
        <taxon>Myroides</taxon>
    </lineage>
</organism>
<evidence type="ECO:0000256" key="1">
    <source>
        <dbReference type="SAM" id="Phobius"/>
    </source>
</evidence>
<evidence type="ECO:0000313" key="3">
    <source>
        <dbReference type="EMBL" id="STZ27605.1"/>
    </source>
</evidence>
<dbReference type="AlphaFoldDB" id="A0A378RKU1"/>
<feature type="transmembrane region" description="Helical" evidence="1">
    <location>
        <begin position="85"/>
        <end position="104"/>
    </location>
</feature>
<dbReference type="OrthoDB" id="1450737at2"/>
<evidence type="ECO:0000313" key="4">
    <source>
        <dbReference type="Proteomes" id="UP000255024"/>
    </source>
</evidence>
<keyword evidence="4" id="KW-1185">Reference proteome</keyword>
<dbReference type="RefSeq" id="WP_002985188.1">
    <property type="nucleotide sequence ID" value="NZ_CP068107.1"/>
</dbReference>
<protein>
    <submittedName>
        <fullName evidence="3">Uncharacterized protein</fullName>
    </submittedName>
</protein>
<dbReference type="Proteomes" id="UP000596202">
    <property type="component" value="Chromosome"/>
</dbReference>
<keyword evidence="1" id="KW-0812">Transmembrane</keyword>
<dbReference type="EMBL" id="CP068108">
    <property type="protein sequence ID" value="QQU01917.1"/>
    <property type="molecule type" value="Genomic_DNA"/>
</dbReference>
<dbReference type="GeneID" id="93527851"/>
<name>A0A378RKU1_MYROD</name>
<feature type="transmembrane region" description="Helical" evidence="1">
    <location>
        <begin position="21"/>
        <end position="41"/>
    </location>
</feature>
<dbReference type="EMBL" id="UGQL01000001">
    <property type="protein sequence ID" value="STZ27605.1"/>
    <property type="molecule type" value="Genomic_DNA"/>
</dbReference>
<sequence>MEQTDLNSTKNRIKWAKIVDISIFVLCFVHLILWIIRASYITGSHTGPWATWVYNHLYTPMYYALYALPIALGFSVINRKLSVDSFAFLSLKSLVITYILIFILR</sequence>
<feature type="transmembrane region" description="Helical" evidence="1">
    <location>
        <begin position="61"/>
        <end position="78"/>
    </location>
</feature>
<evidence type="ECO:0000313" key="2">
    <source>
        <dbReference type="EMBL" id="QQU01917.1"/>
    </source>
</evidence>
<reference evidence="2 5" key="2">
    <citation type="submission" date="2021-01" db="EMBL/GenBank/DDBJ databases">
        <title>FDA dAtabase for Regulatory Grade micrObial Sequences (FDA-ARGOS): Supporting development and validation of Infectious Disease Dx tests.</title>
        <authorList>
            <person name="Sproer C."/>
            <person name="Gronow S."/>
            <person name="Severitt S."/>
            <person name="Schroder I."/>
            <person name="Tallon L."/>
            <person name="Sadzewicz L."/>
            <person name="Zhao X."/>
            <person name="Boylan J."/>
            <person name="Ott S."/>
            <person name="Bowen H."/>
            <person name="Vavikolanu K."/>
            <person name="Mehta A."/>
            <person name="Aluvathingal J."/>
            <person name="Nadendla S."/>
            <person name="Lowell S."/>
            <person name="Myers T."/>
            <person name="Yan Y."/>
            <person name="Sichtig H."/>
        </authorList>
    </citation>
    <scope>NUCLEOTIDE SEQUENCE [LARGE SCALE GENOMIC DNA]</scope>
    <source>
        <strain evidence="2 5">FDAARGOS_1131</strain>
    </source>
</reference>